<comment type="caution">
    <text evidence="1">The sequence shown here is derived from an EMBL/GenBank/DDBJ whole genome shotgun (WGS) entry which is preliminary data.</text>
</comment>
<accession>A0AAD9P5Z8</accession>
<sequence length="760" mass="81184">MNEQQHQRLTLEVTAIGQQDALSLVKPTRTKGITTFHQRVAAFTVYAAVFTEHSPHQAPGLFKHVADITEMARRFGGMAWCRYNQAFRREMGANHLMFGQVNWDLRFRCLEQASHKPGNYSFRGNATRTTAASLVSTGDFKKGNATNSSSLAHAPVLRSSSNTPVQSVPISTSSFAAPCALPVLNPSDELVQCALPTPIDNKEIPFPNFQSSPLGLVPKHDPGKLRLIHDLSFPKVSGKRRTAPHPQHSVTSIVLSIVSSGCCGLTVNGKRRTAAHPQHSVTSIVLYIVSSECCGLTVSGKRRTAAHPQHSVTSIVLSIVSSGCCGLTVNGKRRTAAHPQHSVTSIVLYIVSSECCGLTVNGKRRTAAHPQHSVTSIVLSIVSSACCGLTSGCCGLTVSGKRRTAAHPQHSVTSIVLSIVSSGCCGLTVSGKRRAAAHPQHSVTSIVLSIVSSGCCGLTVSGKRRTAAHPQHSVTSIVLSIVSSGCCGLTMSGKRRTAAHPQHSVTSIVLYIESSECCGLTMSGKRRTAAHPQHSVTSIVLYIESSECCGLTVSGKRRTAAHPQHSVTSIVLYIVSSECCGLTVSGKGLLIRSSLDNIGPVNVLQNQPSLLACSKASWDPMLVGPTSANLFGNFEVAGRPCELAYEGIRGATVATLLSPTVMSRVVARRADIVVLHIGGNDICGRAASPPIMVALDGLRLRRRLLEAGTRRVVVCQVCRRSRWRGLSYEDGAAQVIEINRYLEAFCRDSDGVFCCRHKRV</sequence>
<evidence type="ECO:0000313" key="1">
    <source>
        <dbReference type="EMBL" id="KAK2188797.1"/>
    </source>
</evidence>
<gene>
    <name evidence="1" type="ORF">NP493_121g04040</name>
</gene>
<proteinExistence type="predicted"/>
<dbReference type="Proteomes" id="UP001209878">
    <property type="component" value="Unassembled WGS sequence"/>
</dbReference>
<organism evidence="1 2">
    <name type="scientific">Ridgeia piscesae</name>
    <name type="common">Tubeworm</name>
    <dbReference type="NCBI Taxonomy" id="27915"/>
    <lineage>
        <taxon>Eukaryota</taxon>
        <taxon>Metazoa</taxon>
        <taxon>Spiralia</taxon>
        <taxon>Lophotrochozoa</taxon>
        <taxon>Annelida</taxon>
        <taxon>Polychaeta</taxon>
        <taxon>Sedentaria</taxon>
        <taxon>Canalipalpata</taxon>
        <taxon>Sabellida</taxon>
        <taxon>Siboglinidae</taxon>
        <taxon>Ridgeia</taxon>
    </lineage>
</organism>
<evidence type="ECO:0000313" key="2">
    <source>
        <dbReference type="Proteomes" id="UP001209878"/>
    </source>
</evidence>
<reference evidence="1" key="1">
    <citation type="journal article" date="2023" name="Mol. Biol. Evol.">
        <title>Third-Generation Sequencing Reveals the Adaptive Role of the Epigenome in Three Deep-Sea Polychaetes.</title>
        <authorList>
            <person name="Perez M."/>
            <person name="Aroh O."/>
            <person name="Sun Y."/>
            <person name="Lan Y."/>
            <person name="Juniper S.K."/>
            <person name="Young C.R."/>
            <person name="Angers B."/>
            <person name="Qian P.Y."/>
        </authorList>
    </citation>
    <scope>NUCLEOTIDE SEQUENCE</scope>
    <source>
        <strain evidence="1">R07B-5</strain>
    </source>
</reference>
<name>A0AAD9P5Z8_RIDPI</name>
<dbReference type="SUPFAM" id="SSF52266">
    <property type="entry name" value="SGNH hydrolase"/>
    <property type="match status" value="1"/>
</dbReference>
<dbReference type="Gene3D" id="3.40.50.1110">
    <property type="entry name" value="SGNH hydrolase"/>
    <property type="match status" value="1"/>
</dbReference>
<keyword evidence="2" id="KW-1185">Reference proteome</keyword>
<dbReference type="EMBL" id="JAODUO010000122">
    <property type="protein sequence ID" value="KAK2188797.1"/>
    <property type="molecule type" value="Genomic_DNA"/>
</dbReference>
<protein>
    <submittedName>
        <fullName evidence="1">Uncharacterized protein</fullName>
    </submittedName>
</protein>
<dbReference type="PANTHER" id="PTHR35558">
    <property type="entry name" value="SGNH_HYDRO DOMAIN-CONTAINING PROTEIN"/>
    <property type="match status" value="1"/>
</dbReference>
<dbReference type="AlphaFoldDB" id="A0AAD9P5Z8"/>
<dbReference type="PANTHER" id="PTHR35558:SF1">
    <property type="entry name" value="ENDONUCLEASE_EXONUCLEASE_PHOSPHATASE DOMAIN-CONTAINING PROTEIN"/>
    <property type="match status" value="1"/>
</dbReference>
<dbReference type="InterPro" id="IPR036514">
    <property type="entry name" value="SGNH_hydro_sf"/>
</dbReference>